<dbReference type="InterPro" id="IPR011990">
    <property type="entry name" value="TPR-like_helical_dom_sf"/>
</dbReference>
<dbReference type="PANTHER" id="PTHR12558:SF13">
    <property type="entry name" value="CELL DIVISION CYCLE PROTEIN 27 HOMOLOG"/>
    <property type="match status" value="1"/>
</dbReference>
<protein>
    <submittedName>
        <fullName evidence="2">Tetratricopeptide repeat protein</fullName>
    </submittedName>
</protein>
<dbReference type="EMBL" id="BAABJZ010000087">
    <property type="protein sequence ID" value="GAA4891821.1"/>
    <property type="molecule type" value="Genomic_DNA"/>
</dbReference>
<dbReference type="SMART" id="SM00028">
    <property type="entry name" value="TPR"/>
    <property type="match status" value="2"/>
</dbReference>
<feature type="signal peptide" evidence="1">
    <location>
        <begin position="1"/>
        <end position="27"/>
    </location>
</feature>
<dbReference type="PANTHER" id="PTHR12558">
    <property type="entry name" value="CELL DIVISION CYCLE 16,23,27"/>
    <property type="match status" value="1"/>
</dbReference>
<evidence type="ECO:0000313" key="2">
    <source>
        <dbReference type="EMBL" id="GAA4891821.1"/>
    </source>
</evidence>
<name>A0ABP9F0X3_9GAMM</name>
<evidence type="ECO:0000256" key="1">
    <source>
        <dbReference type="SAM" id="SignalP"/>
    </source>
</evidence>
<gene>
    <name evidence="2" type="ORF">GCM10023333_26400</name>
</gene>
<proteinExistence type="predicted"/>
<reference evidence="3" key="1">
    <citation type="journal article" date="2019" name="Int. J. Syst. Evol. Microbiol.">
        <title>The Global Catalogue of Microorganisms (GCM) 10K type strain sequencing project: providing services to taxonomists for standard genome sequencing and annotation.</title>
        <authorList>
            <consortium name="The Broad Institute Genomics Platform"/>
            <consortium name="The Broad Institute Genome Sequencing Center for Infectious Disease"/>
            <person name="Wu L."/>
            <person name="Ma J."/>
        </authorList>
    </citation>
    <scope>NUCLEOTIDE SEQUENCE [LARGE SCALE GENOMIC DNA]</scope>
    <source>
        <strain evidence="3">JCM 18401</strain>
    </source>
</reference>
<dbReference type="SUPFAM" id="SSF48452">
    <property type="entry name" value="TPR-like"/>
    <property type="match status" value="1"/>
</dbReference>
<dbReference type="Pfam" id="PF13432">
    <property type="entry name" value="TPR_16"/>
    <property type="match status" value="2"/>
</dbReference>
<sequence length="417" mass="46984">MNTKTTVLSALLLSVLGGTLAAPQALAAEQCEIDTRKTRVVSERVGRKVQKAYELYAEDQVDAALAELIEIDPSGDFDKAYVARMIGSLYAGKEGHAKTALKHLKIAVDIDQLGGSDHANTLRLLGDLNISERHFDDALKYYDQWMAFSCKEDTNVYLRMASAKYELKQYADTLTYADKAIASQKEPNKGPYSLKMAAFYESKKYDDAAKIAEEIVRLFPQDRRHWIQLAQMYMLGEDYKKSLYTMDIAYRRGYLETASEYKMLAQLYAQNEIPHQSAKIQEKYLKDGLVEKDESSLSMLANTYHQAKSIDKAISYYGEAATMSNNSRYFMRQASLLMERERFKEAKVAARKALEGEGLKSAGEVQMLLAQAHFYLGEYKSAHSAVVSASKDPKSKNAARGWLSYIKETADRKGVQL</sequence>
<comment type="caution">
    <text evidence="2">The sequence shown here is derived from an EMBL/GenBank/DDBJ whole genome shotgun (WGS) entry which is preliminary data.</text>
</comment>
<dbReference type="Proteomes" id="UP001499988">
    <property type="component" value="Unassembled WGS sequence"/>
</dbReference>
<accession>A0ABP9F0X3</accession>
<keyword evidence="1" id="KW-0732">Signal</keyword>
<dbReference type="Gene3D" id="1.25.40.10">
    <property type="entry name" value="Tetratricopeptide repeat domain"/>
    <property type="match status" value="2"/>
</dbReference>
<feature type="chain" id="PRO_5047398964" evidence="1">
    <location>
        <begin position="28"/>
        <end position="417"/>
    </location>
</feature>
<evidence type="ECO:0000313" key="3">
    <source>
        <dbReference type="Proteomes" id="UP001499988"/>
    </source>
</evidence>
<dbReference type="RefSeq" id="WP_345335879.1">
    <property type="nucleotide sequence ID" value="NZ_BAABJZ010000087.1"/>
</dbReference>
<dbReference type="InterPro" id="IPR019734">
    <property type="entry name" value="TPR_rpt"/>
</dbReference>
<organism evidence="2 3">
    <name type="scientific">Ferrimonas pelagia</name>
    <dbReference type="NCBI Taxonomy" id="1177826"/>
    <lineage>
        <taxon>Bacteria</taxon>
        <taxon>Pseudomonadati</taxon>
        <taxon>Pseudomonadota</taxon>
        <taxon>Gammaproteobacteria</taxon>
        <taxon>Alteromonadales</taxon>
        <taxon>Ferrimonadaceae</taxon>
        <taxon>Ferrimonas</taxon>
    </lineage>
</organism>
<keyword evidence="3" id="KW-1185">Reference proteome</keyword>